<keyword evidence="2" id="KW-1185">Reference proteome</keyword>
<organism evidence="1 2">
    <name type="scientific">Cirrhinus mrigala</name>
    <name type="common">Mrigala</name>
    <dbReference type="NCBI Taxonomy" id="683832"/>
    <lineage>
        <taxon>Eukaryota</taxon>
        <taxon>Metazoa</taxon>
        <taxon>Chordata</taxon>
        <taxon>Craniata</taxon>
        <taxon>Vertebrata</taxon>
        <taxon>Euteleostomi</taxon>
        <taxon>Actinopterygii</taxon>
        <taxon>Neopterygii</taxon>
        <taxon>Teleostei</taxon>
        <taxon>Ostariophysi</taxon>
        <taxon>Cypriniformes</taxon>
        <taxon>Cyprinidae</taxon>
        <taxon>Labeoninae</taxon>
        <taxon>Labeonini</taxon>
        <taxon>Cirrhinus</taxon>
    </lineage>
</organism>
<dbReference type="EMBL" id="JAMKFB020000021">
    <property type="protein sequence ID" value="KAL0162449.1"/>
    <property type="molecule type" value="Genomic_DNA"/>
</dbReference>
<comment type="caution">
    <text evidence="1">The sequence shown here is derived from an EMBL/GenBank/DDBJ whole genome shotgun (WGS) entry which is preliminary data.</text>
</comment>
<dbReference type="Proteomes" id="UP001529510">
    <property type="component" value="Unassembled WGS sequence"/>
</dbReference>
<dbReference type="AlphaFoldDB" id="A0ABD0NKD9"/>
<proteinExistence type="predicted"/>
<evidence type="ECO:0008006" key="3">
    <source>
        <dbReference type="Google" id="ProtNLM"/>
    </source>
</evidence>
<feature type="non-terminal residue" evidence="1">
    <location>
        <position position="1"/>
    </location>
</feature>
<name>A0ABD0NKD9_CIRMR</name>
<sequence>SFSPDYLPFHASTCLDSDSAELMGLREETEVMSSPHSSVYGSGADEPMVPCPLCSFRFPPDRIQQHASTCGDT</sequence>
<evidence type="ECO:0000313" key="2">
    <source>
        <dbReference type="Proteomes" id="UP001529510"/>
    </source>
</evidence>
<reference evidence="1 2" key="1">
    <citation type="submission" date="2024-05" db="EMBL/GenBank/DDBJ databases">
        <title>Genome sequencing and assembly of Indian major carp, Cirrhinus mrigala (Hamilton, 1822).</title>
        <authorList>
            <person name="Mohindra V."/>
            <person name="Chowdhury L.M."/>
            <person name="Lal K."/>
            <person name="Jena J.K."/>
        </authorList>
    </citation>
    <scope>NUCLEOTIDE SEQUENCE [LARGE SCALE GENOMIC DNA]</scope>
    <source>
        <strain evidence="1">CM1030</strain>
        <tissue evidence="1">Blood</tissue>
    </source>
</reference>
<gene>
    <name evidence="1" type="ORF">M9458_041845</name>
</gene>
<accession>A0ABD0NKD9</accession>
<protein>
    <recommendedName>
        <fullName evidence="3">UBZ4-type domain-containing protein</fullName>
    </recommendedName>
</protein>
<feature type="non-terminal residue" evidence="1">
    <location>
        <position position="73"/>
    </location>
</feature>
<evidence type="ECO:0000313" key="1">
    <source>
        <dbReference type="EMBL" id="KAL0162449.1"/>
    </source>
</evidence>